<dbReference type="GeneID" id="85446877"/>
<keyword evidence="6" id="KW-0560">Oxidoreductase</keyword>
<dbReference type="RefSeq" id="XP_060407254.1">
    <property type="nucleotide sequence ID" value="XM_060562637.1"/>
</dbReference>
<evidence type="ECO:0000256" key="6">
    <source>
        <dbReference type="ARBA" id="ARBA00023002"/>
    </source>
</evidence>
<organism evidence="11 12">
    <name type="scientific">Colletotrichum navitas</name>
    <dbReference type="NCBI Taxonomy" id="681940"/>
    <lineage>
        <taxon>Eukaryota</taxon>
        <taxon>Fungi</taxon>
        <taxon>Dikarya</taxon>
        <taxon>Ascomycota</taxon>
        <taxon>Pezizomycotina</taxon>
        <taxon>Sordariomycetes</taxon>
        <taxon>Hypocreomycetidae</taxon>
        <taxon>Glomerellales</taxon>
        <taxon>Glomerellaceae</taxon>
        <taxon>Colletotrichum</taxon>
        <taxon>Colletotrichum graminicola species complex</taxon>
    </lineage>
</organism>
<dbReference type="PRINTS" id="PR00385">
    <property type="entry name" value="P450"/>
</dbReference>
<dbReference type="Pfam" id="PF00067">
    <property type="entry name" value="p450"/>
    <property type="match status" value="1"/>
</dbReference>
<comment type="cofactor">
    <cofactor evidence="1 9">
        <name>heme</name>
        <dbReference type="ChEBI" id="CHEBI:30413"/>
    </cofactor>
</comment>
<dbReference type="InterPro" id="IPR002403">
    <property type="entry name" value="Cyt_P450_E_grp-IV"/>
</dbReference>
<keyword evidence="10" id="KW-0472">Membrane</keyword>
<evidence type="ECO:0000256" key="2">
    <source>
        <dbReference type="ARBA" id="ARBA00005179"/>
    </source>
</evidence>
<evidence type="ECO:0000256" key="3">
    <source>
        <dbReference type="ARBA" id="ARBA00010617"/>
    </source>
</evidence>
<evidence type="ECO:0000256" key="1">
    <source>
        <dbReference type="ARBA" id="ARBA00001971"/>
    </source>
</evidence>
<comment type="pathway">
    <text evidence="2">Secondary metabolite biosynthesis.</text>
</comment>
<keyword evidence="12" id="KW-1185">Reference proteome</keyword>
<dbReference type="AlphaFoldDB" id="A0AAD8UXN6"/>
<sequence>MFRLSSSYSFLPKISFSSPRPDNGLFNRSNLKMTMSSPTSSFDGERFGHALVLLTRWPTTGWMLNTNLVGYGVLFATAFPLLLALYNYYLHPVAHVRGPFIAAVSPIWLIKSVSKHRLNNDIERVHAEYGPVVRIGPNELSFATEEALKTIHNPGPDSGYFTKEGTIEALLGILIWAAPNLLTTTQRTAHKRLRAALQPAFTAKALMEQEEIVQHHVDRAVERLGAKLTEQTTVSISDHVGKMIWNIVGDLSFGEPLLHDQMSAYEKLKFTYGRGAPLLELFQFLTEIPIFGGLAKLPVLLVPHIFRVPKNFLLMNQLRECIERQSGRKDFLTAILSAKDSAGLTHAEILSNSALFAMVGYDTSATTLSALFYHVLREPAHYRRIQEEVRGTYSSASEISAQSVLRLPYMNACIQETLRLTPPINGRGSHRISPGATIDGVYVPKGVNVSADIWTIHRRPDYWALADKFRPDRWTDNGPGTLFEHDVRTSYRPFLVGPRVCIGREMALQSIRLTVAKMAFTYGLEMENKNTFVWERDAGNDYVWHDYNILVRKSG</sequence>
<comment type="caution">
    <text evidence="11">The sequence shown here is derived from an EMBL/GenBank/DDBJ whole genome shotgun (WGS) entry which is preliminary data.</text>
</comment>
<dbReference type="GO" id="GO:0020037">
    <property type="term" value="F:heme binding"/>
    <property type="evidence" value="ECO:0007669"/>
    <property type="project" value="InterPro"/>
</dbReference>
<dbReference type="PANTHER" id="PTHR24305">
    <property type="entry name" value="CYTOCHROME P450"/>
    <property type="match status" value="1"/>
</dbReference>
<evidence type="ECO:0000256" key="8">
    <source>
        <dbReference type="ARBA" id="ARBA00023033"/>
    </source>
</evidence>
<proteinExistence type="inferred from homology"/>
<dbReference type="InterPro" id="IPR001128">
    <property type="entry name" value="Cyt_P450"/>
</dbReference>
<feature type="transmembrane region" description="Helical" evidence="10">
    <location>
        <begin position="68"/>
        <end position="89"/>
    </location>
</feature>
<evidence type="ECO:0000256" key="10">
    <source>
        <dbReference type="SAM" id="Phobius"/>
    </source>
</evidence>
<dbReference type="GO" id="GO:0004497">
    <property type="term" value="F:monooxygenase activity"/>
    <property type="evidence" value="ECO:0007669"/>
    <property type="project" value="UniProtKB-KW"/>
</dbReference>
<evidence type="ECO:0000256" key="7">
    <source>
        <dbReference type="ARBA" id="ARBA00023004"/>
    </source>
</evidence>
<dbReference type="Proteomes" id="UP001230504">
    <property type="component" value="Unassembled WGS sequence"/>
</dbReference>
<dbReference type="InterPro" id="IPR050121">
    <property type="entry name" value="Cytochrome_P450_monoxygenase"/>
</dbReference>
<dbReference type="SUPFAM" id="SSF48264">
    <property type="entry name" value="Cytochrome P450"/>
    <property type="match status" value="1"/>
</dbReference>
<dbReference type="Gene3D" id="1.10.630.10">
    <property type="entry name" value="Cytochrome P450"/>
    <property type="match status" value="1"/>
</dbReference>
<keyword evidence="10" id="KW-0812">Transmembrane</keyword>
<evidence type="ECO:0000256" key="5">
    <source>
        <dbReference type="ARBA" id="ARBA00022723"/>
    </source>
</evidence>
<keyword evidence="8" id="KW-0503">Monooxygenase</keyword>
<dbReference type="GO" id="GO:0005506">
    <property type="term" value="F:iron ion binding"/>
    <property type="evidence" value="ECO:0007669"/>
    <property type="project" value="InterPro"/>
</dbReference>
<evidence type="ECO:0000256" key="4">
    <source>
        <dbReference type="ARBA" id="ARBA00022617"/>
    </source>
</evidence>
<protein>
    <submittedName>
        <fullName evidence="11">Cytochrome P450</fullName>
    </submittedName>
</protein>
<reference evidence="11" key="1">
    <citation type="submission" date="2021-06" db="EMBL/GenBank/DDBJ databases">
        <title>Comparative genomics, transcriptomics and evolutionary studies reveal genomic signatures of adaptation to plant cell wall in hemibiotrophic fungi.</title>
        <authorList>
            <consortium name="DOE Joint Genome Institute"/>
            <person name="Baroncelli R."/>
            <person name="Diaz J.F."/>
            <person name="Benocci T."/>
            <person name="Peng M."/>
            <person name="Battaglia E."/>
            <person name="Haridas S."/>
            <person name="Andreopoulos W."/>
            <person name="Labutti K."/>
            <person name="Pangilinan J."/>
            <person name="Floch G.L."/>
            <person name="Makela M.R."/>
            <person name="Henrissat B."/>
            <person name="Grigoriev I.V."/>
            <person name="Crouch J.A."/>
            <person name="De Vries R.P."/>
            <person name="Sukno S.A."/>
            <person name="Thon M.R."/>
        </authorList>
    </citation>
    <scope>NUCLEOTIDE SEQUENCE</scope>
    <source>
        <strain evidence="11">CBS 125086</strain>
    </source>
</reference>
<dbReference type="GO" id="GO:0016705">
    <property type="term" value="F:oxidoreductase activity, acting on paired donors, with incorporation or reduction of molecular oxygen"/>
    <property type="evidence" value="ECO:0007669"/>
    <property type="project" value="InterPro"/>
</dbReference>
<gene>
    <name evidence="11" type="ORF">LY79DRAFT_654177</name>
</gene>
<accession>A0AAD8UXN6</accession>
<evidence type="ECO:0000313" key="11">
    <source>
        <dbReference type="EMBL" id="KAK1566014.1"/>
    </source>
</evidence>
<comment type="similarity">
    <text evidence="3">Belongs to the cytochrome P450 family.</text>
</comment>
<dbReference type="PRINTS" id="PR00465">
    <property type="entry name" value="EP450IV"/>
</dbReference>
<dbReference type="InterPro" id="IPR036396">
    <property type="entry name" value="Cyt_P450_sf"/>
</dbReference>
<keyword evidence="4 9" id="KW-0349">Heme</keyword>
<evidence type="ECO:0000256" key="9">
    <source>
        <dbReference type="PIRSR" id="PIRSR602403-1"/>
    </source>
</evidence>
<name>A0AAD8UXN6_9PEZI</name>
<dbReference type="PANTHER" id="PTHR24305:SF162">
    <property type="entry name" value="P450, PUTATIVE (EUROFUNG)-RELATED"/>
    <property type="match status" value="1"/>
</dbReference>
<keyword evidence="10" id="KW-1133">Transmembrane helix</keyword>
<feature type="binding site" description="axial binding residue" evidence="9">
    <location>
        <position position="501"/>
    </location>
    <ligand>
        <name>heme</name>
        <dbReference type="ChEBI" id="CHEBI:30413"/>
    </ligand>
    <ligandPart>
        <name>Fe</name>
        <dbReference type="ChEBI" id="CHEBI:18248"/>
    </ligandPart>
</feature>
<evidence type="ECO:0000313" key="12">
    <source>
        <dbReference type="Proteomes" id="UP001230504"/>
    </source>
</evidence>
<keyword evidence="5 9" id="KW-0479">Metal-binding</keyword>
<dbReference type="EMBL" id="JAHLJV010000171">
    <property type="protein sequence ID" value="KAK1566014.1"/>
    <property type="molecule type" value="Genomic_DNA"/>
</dbReference>
<keyword evidence="7 9" id="KW-0408">Iron</keyword>